<sequence>MDKIDFTNWEEKMIGNASGSVSVRNSRSQGYKFSQNLLYQQRMSQSNISKENIGRKGQSGKLDLAKIFYQEFYDVVQY</sequence>
<dbReference type="InParanoid" id="A0A078A9F3"/>
<proteinExistence type="predicted"/>
<evidence type="ECO:0000313" key="2">
    <source>
        <dbReference type="Proteomes" id="UP000039865"/>
    </source>
</evidence>
<dbReference type="EMBL" id="CCKQ01007507">
    <property type="protein sequence ID" value="CDW78885.1"/>
    <property type="molecule type" value="Genomic_DNA"/>
</dbReference>
<dbReference type="Proteomes" id="UP000039865">
    <property type="component" value="Unassembled WGS sequence"/>
</dbReference>
<accession>A0A078A9F3</accession>
<name>A0A078A9F3_STYLE</name>
<evidence type="ECO:0000313" key="1">
    <source>
        <dbReference type="EMBL" id="CDW78885.1"/>
    </source>
</evidence>
<dbReference type="AlphaFoldDB" id="A0A078A9F3"/>
<reference evidence="1 2" key="1">
    <citation type="submission" date="2014-06" db="EMBL/GenBank/DDBJ databases">
        <authorList>
            <person name="Swart Estienne"/>
        </authorList>
    </citation>
    <scope>NUCLEOTIDE SEQUENCE [LARGE SCALE GENOMIC DNA]</scope>
    <source>
        <strain evidence="1 2">130c</strain>
    </source>
</reference>
<gene>
    <name evidence="1" type="primary">Contig9367.g10014</name>
    <name evidence="1" type="ORF">STYLEM_7870</name>
</gene>
<keyword evidence="2" id="KW-1185">Reference proteome</keyword>
<protein>
    <submittedName>
        <fullName evidence="1">Uncharacterized protein</fullName>
    </submittedName>
</protein>
<organism evidence="1 2">
    <name type="scientific">Stylonychia lemnae</name>
    <name type="common">Ciliate</name>
    <dbReference type="NCBI Taxonomy" id="5949"/>
    <lineage>
        <taxon>Eukaryota</taxon>
        <taxon>Sar</taxon>
        <taxon>Alveolata</taxon>
        <taxon>Ciliophora</taxon>
        <taxon>Intramacronucleata</taxon>
        <taxon>Spirotrichea</taxon>
        <taxon>Stichotrichia</taxon>
        <taxon>Sporadotrichida</taxon>
        <taxon>Oxytrichidae</taxon>
        <taxon>Stylonychinae</taxon>
        <taxon>Stylonychia</taxon>
    </lineage>
</organism>
<dbReference type="OrthoDB" id="413267at2759"/>